<protein>
    <submittedName>
        <fullName evidence="3">Dienelactone hydrolase</fullName>
    </submittedName>
</protein>
<gene>
    <name evidence="3" type="ORF">ALO91_05093</name>
</gene>
<name>A0A0P9L3R6_PSESX</name>
<dbReference type="InterPro" id="IPR002925">
    <property type="entry name" value="Dienelactn_hydro"/>
</dbReference>
<evidence type="ECO:0000256" key="1">
    <source>
        <dbReference type="SAM" id="MobiDB-lite"/>
    </source>
</evidence>
<feature type="region of interest" description="Disordered" evidence="1">
    <location>
        <begin position="253"/>
        <end position="275"/>
    </location>
</feature>
<evidence type="ECO:0000313" key="3">
    <source>
        <dbReference type="EMBL" id="KPW11255.1"/>
    </source>
</evidence>
<evidence type="ECO:0000313" key="4">
    <source>
        <dbReference type="Proteomes" id="UP000050297"/>
    </source>
</evidence>
<reference evidence="3 4" key="1">
    <citation type="submission" date="2015-09" db="EMBL/GenBank/DDBJ databases">
        <title>Genome announcement of multiple Pseudomonas syringae strains.</title>
        <authorList>
            <person name="Thakur S."/>
            <person name="Wang P.W."/>
            <person name="Gong Y."/>
            <person name="Weir B.S."/>
            <person name="Guttman D.S."/>
        </authorList>
    </citation>
    <scope>NUCLEOTIDE SEQUENCE [LARGE SCALE GENOMIC DNA]</scope>
    <source>
        <strain evidence="3 4">ICMP2802</strain>
    </source>
</reference>
<comment type="caution">
    <text evidence="3">The sequence shown here is derived from an EMBL/GenBank/DDBJ whole genome shotgun (WGS) entry which is preliminary data.</text>
</comment>
<dbReference type="AlphaFoldDB" id="A0A0P9L3R6"/>
<evidence type="ECO:0000259" key="2">
    <source>
        <dbReference type="Pfam" id="PF01738"/>
    </source>
</evidence>
<accession>A0A0P9L3R6</accession>
<dbReference type="Pfam" id="PF01738">
    <property type="entry name" value="DLH"/>
    <property type="match status" value="1"/>
</dbReference>
<proteinExistence type="predicted"/>
<dbReference type="EMBL" id="LJPM01000526">
    <property type="protein sequence ID" value="KPW11255.1"/>
    <property type="molecule type" value="Genomic_DNA"/>
</dbReference>
<keyword evidence="3" id="KW-0378">Hydrolase</keyword>
<organism evidence="3 4">
    <name type="scientific">Pseudomonas syringae pv. aceris</name>
    <dbReference type="NCBI Taxonomy" id="199198"/>
    <lineage>
        <taxon>Bacteria</taxon>
        <taxon>Pseudomonadati</taxon>
        <taxon>Pseudomonadota</taxon>
        <taxon>Gammaproteobacteria</taxon>
        <taxon>Pseudomonadales</taxon>
        <taxon>Pseudomonadaceae</taxon>
        <taxon>Pseudomonas</taxon>
        <taxon>Pseudomonas syringae</taxon>
    </lineage>
</organism>
<sequence>MHEPALNSHPHPVQQNRLWLFANSNINKELTMRVWIAMIMMGLTGLAQAAIKTEQIDYKSADGTKLVGYYAYDDAVKGPRPGVLVVHEWWGLNDYAKRRARDLAALGYSAMAIDMYGEGKNTEHPKDAMAFMQAALKDSDAADKRFDAGLEQLKKQPQTDPKKIAAIGYCFGGKIVLDAARRGEPLLGVVSFHGALVTNTPAKPGIKVPMLVEHGAKDSMVTPENVTAFKKEMDDAKADYKFVSIDGAKHGFTNPDADRLSHGEHGGPDIGYSKSADESSWADMKEFFKKIFG</sequence>
<feature type="compositionally biased region" description="Basic and acidic residues" evidence="1">
    <location>
        <begin position="256"/>
        <end position="267"/>
    </location>
</feature>
<dbReference type="SUPFAM" id="SSF53474">
    <property type="entry name" value="alpha/beta-Hydrolases"/>
    <property type="match status" value="1"/>
</dbReference>
<dbReference type="PATRIC" id="fig|199198.5.peg.3187"/>
<dbReference type="PANTHER" id="PTHR22946">
    <property type="entry name" value="DIENELACTONE HYDROLASE DOMAIN-CONTAINING PROTEIN-RELATED"/>
    <property type="match status" value="1"/>
</dbReference>
<dbReference type="InterPro" id="IPR029058">
    <property type="entry name" value="AB_hydrolase_fold"/>
</dbReference>
<feature type="domain" description="Dienelactone hydrolase" evidence="2">
    <location>
        <begin position="69"/>
        <end position="291"/>
    </location>
</feature>
<dbReference type="PANTHER" id="PTHR22946:SF0">
    <property type="entry name" value="DIENELACTONE HYDROLASE DOMAIN-CONTAINING PROTEIN"/>
    <property type="match status" value="1"/>
</dbReference>
<dbReference type="Proteomes" id="UP000050297">
    <property type="component" value="Unassembled WGS sequence"/>
</dbReference>
<dbReference type="GO" id="GO:0016787">
    <property type="term" value="F:hydrolase activity"/>
    <property type="evidence" value="ECO:0007669"/>
    <property type="project" value="UniProtKB-KW"/>
</dbReference>
<dbReference type="Gene3D" id="3.40.50.1820">
    <property type="entry name" value="alpha/beta hydrolase"/>
    <property type="match status" value="1"/>
</dbReference>
<dbReference type="InterPro" id="IPR050261">
    <property type="entry name" value="FrsA_esterase"/>
</dbReference>